<protein>
    <recommendedName>
        <fullName evidence="3">Serine protease</fullName>
    </recommendedName>
</protein>
<dbReference type="Gene3D" id="2.40.10.120">
    <property type="match status" value="1"/>
</dbReference>
<keyword evidence="2" id="KW-1185">Reference proteome</keyword>
<dbReference type="Proteomes" id="UP000285624">
    <property type="component" value="Unassembled WGS sequence"/>
</dbReference>
<dbReference type="InterPro" id="IPR009003">
    <property type="entry name" value="Peptidase_S1_PA"/>
</dbReference>
<evidence type="ECO:0000313" key="2">
    <source>
        <dbReference type="Proteomes" id="UP000285624"/>
    </source>
</evidence>
<dbReference type="AlphaFoldDB" id="A0A3R7KT88"/>
<accession>A0A3R7KT88</accession>
<sequence length="605" mass="68086">MSGKRKKKTDPPDKPKLFAQVVCNESASALPWESVLKDTNKAVAEAYILANLCVLRLCQAGRPIPVLDQGFYNKCLSAVTAGLKTPKEIVDEDLWQSVQLYKSWRDPSVPFASSAHVSYGWFQNASLQMTTNASSHIVVNFYRRFQKYIKQRFGITGKERYKLLRDVLAPTYEGSDKRVMEFRGWIPRNRDDFIDKDNPHLILPVTYRFLQFIEEENDRHRRDPEFQQLRSLSLLPFKLKKLENELKRYCTVDSVPEFRTSKLHVGCHRELTYQFALRMCKDGVVRRVKIYSLVGEDGNALTSADALSVDIEDAAAFRDAVKEKYKDSHLAGIAASDLTVFANRAAYDAKQALEEDSPIGSFGGSKKDALIVQVHQRAVEDSCYFISPEVQEQVEKAVFVIVEEDEDFAGVGMGVFFSPTLAVTCDHNLTEEYTVGRSVLLALKEEMVDVEVVTRNSELDFTILKVSSPRSFIPPWNGSPDQLRGRYLVLASFRLGIDEYQAPYKGKLGFAPAACIAISAHRRYIVYSCPTYAGDSGAALLIKDGYLVGIHLETINALREELDRKKVIKDRLNDVEESLDNIARSGLAQGCSGLLVHGFKNVVSE</sequence>
<dbReference type="EMBL" id="MBDN02000182">
    <property type="protein sequence ID" value="RLN78604.1"/>
    <property type="molecule type" value="Genomic_DNA"/>
</dbReference>
<dbReference type="Pfam" id="PF13365">
    <property type="entry name" value="Trypsin_2"/>
    <property type="match status" value="1"/>
</dbReference>
<organism evidence="1 2">
    <name type="scientific">Phytophthora kernoviae</name>
    <dbReference type="NCBI Taxonomy" id="325452"/>
    <lineage>
        <taxon>Eukaryota</taxon>
        <taxon>Sar</taxon>
        <taxon>Stramenopiles</taxon>
        <taxon>Oomycota</taxon>
        <taxon>Peronosporomycetes</taxon>
        <taxon>Peronosporales</taxon>
        <taxon>Peronosporaceae</taxon>
        <taxon>Phytophthora</taxon>
    </lineage>
</organism>
<gene>
    <name evidence="1" type="ORF">BBO99_00005854</name>
</gene>
<proteinExistence type="predicted"/>
<dbReference type="SUPFAM" id="SSF50494">
    <property type="entry name" value="Trypsin-like serine proteases"/>
    <property type="match status" value="1"/>
</dbReference>
<evidence type="ECO:0008006" key="3">
    <source>
        <dbReference type="Google" id="ProtNLM"/>
    </source>
</evidence>
<name>A0A3R7KT88_9STRA</name>
<evidence type="ECO:0000313" key="1">
    <source>
        <dbReference type="EMBL" id="RLN78604.1"/>
    </source>
</evidence>
<comment type="caution">
    <text evidence="1">The sequence shown here is derived from an EMBL/GenBank/DDBJ whole genome shotgun (WGS) entry which is preliminary data.</text>
</comment>
<reference evidence="1 2" key="1">
    <citation type="journal article" date="2019" name="Mol. Plant Pathol.">
        <title>Genome sequencing of oomycete isolates from Chile supports the New Zealand origin of Phytophthora kernoviae and makes available the first Nothophytophthora sp. genome.</title>
        <authorList>
            <person name="Studholme D.J."/>
            <person name="Panda P."/>
            <person name="Sanfuentes Von Stowasser E."/>
            <person name="Gonzalez M."/>
            <person name="Hill R."/>
            <person name="Sambles C."/>
            <person name="Grant M."/>
            <person name="Williams N.M."/>
            <person name="McDougal R.L."/>
        </authorList>
    </citation>
    <scope>NUCLEOTIDE SEQUENCE [LARGE SCALE GENOMIC DNA]</scope>
    <source>
        <strain evidence="1">Chile4</strain>
    </source>
</reference>